<gene>
    <name evidence="12" type="ORF">DR864_17665</name>
</gene>
<evidence type="ECO:0000256" key="9">
    <source>
        <dbReference type="SAM" id="Phobius"/>
    </source>
</evidence>
<feature type="transmembrane region" description="Helical" evidence="9">
    <location>
        <begin position="21"/>
        <end position="42"/>
    </location>
</feature>
<dbReference type="InterPro" id="IPR036640">
    <property type="entry name" value="ABC1_TM_sf"/>
</dbReference>
<dbReference type="GO" id="GO:0005886">
    <property type="term" value="C:plasma membrane"/>
    <property type="evidence" value="ECO:0007669"/>
    <property type="project" value="UniProtKB-SubCell"/>
</dbReference>
<feature type="transmembrane region" description="Helical" evidence="9">
    <location>
        <begin position="170"/>
        <end position="188"/>
    </location>
</feature>
<dbReference type="Gene3D" id="1.20.1560.10">
    <property type="entry name" value="ABC transporter type 1, transmembrane domain"/>
    <property type="match status" value="1"/>
</dbReference>
<proteinExistence type="predicted"/>
<evidence type="ECO:0000256" key="2">
    <source>
        <dbReference type="ARBA" id="ARBA00022448"/>
    </source>
</evidence>
<dbReference type="AlphaFoldDB" id="A0A344TLB9"/>
<dbReference type="PROSITE" id="PS50929">
    <property type="entry name" value="ABC_TM1F"/>
    <property type="match status" value="1"/>
</dbReference>
<evidence type="ECO:0000256" key="8">
    <source>
        <dbReference type="ARBA" id="ARBA00023136"/>
    </source>
</evidence>
<keyword evidence="8 9" id="KW-0472">Membrane</keyword>
<dbReference type="PANTHER" id="PTHR43394:SF1">
    <property type="entry name" value="ATP-BINDING CASSETTE SUB-FAMILY B MEMBER 10, MITOCHONDRIAL"/>
    <property type="match status" value="1"/>
</dbReference>
<dbReference type="PANTHER" id="PTHR43394">
    <property type="entry name" value="ATP-DEPENDENT PERMEASE MDL1, MITOCHONDRIAL"/>
    <property type="match status" value="1"/>
</dbReference>
<evidence type="ECO:0000256" key="3">
    <source>
        <dbReference type="ARBA" id="ARBA00022475"/>
    </source>
</evidence>
<name>A0A344TLB9_9BACT</name>
<keyword evidence="3" id="KW-1003">Cell membrane</keyword>
<dbReference type="GO" id="GO:0015421">
    <property type="term" value="F:ABC-type oligopeptide transporter activity"/>
    <property type="evidence" value="ECO:0007669"/>
    <property type="project" value="TreeGrafter"/>
</dbReference>
<evidence type="ECO:0000313" key="12">
    <source>
        <dbReference type="EMBL" id="AXE19440.1"/>
    </source>
</evidence>
<organism evidence="12 13">
    <name type="scientific">Runella rosea</name>
    <dbReference type="NCBI Taxonomy" id="2259595"/>
    <lineage>
        <taxon>Bacteria</taxon>
        <taxon>Pseudomonadati</taxon>
        <taxon>Bacteroidota</taxon>
        <taxon>Cytophagia</taxon>
        <taxon>Cytophagales</taxon>
        <taxon>Spirosomataceae</taxon>
        <taxon>Runella</taxon>
    </lineage>
</organism>
<keyword evidence="7 9" id="KW-1133">Transmembrane helix</keyword>
<feature type="domain" description="ABC transmembrane type-1" evidence="11">
    <location>
        <begin position="22"/>
        <end position="315"/>
    </location>
</feature>
<keyword evidence="13" id="KW-1185">Reference proteome</keyword>
<keyword evidence="6" id="KW-0067">ATP-binding</keyword>
<dbReference type="SMART" id="SM00382">
    <property type="entry name" value="AAA"/>
    <property type="match status" value="1"/>
</dbReference>
<keyword evidence="4 9" id="KW-0812">Transmembrane</keyword>
<reference evidence="12 13" key="1">
    <citation type="submission" date="2018-07" db="EMBL/GenBank/DDBJ databases">
        <title>Genome sequencing of Runella.</title>
        <authorList>
            <person name="Baek M.-G."/>
            <person name="Yi H."/>
        </authorList>
    </citation>
    <scope>NUCLEOTIDE SEQUENCE [LARGE SCALE GENOMIC DNA]</scope>
    <source>
        <strain evidence="12 13">HYN0085</strain>
    </source>
</reference>
<evidence type="ECO:0000256" key="7">
    <source>
        <dbReference type="ARBA" id="ARBA00022989"/>
    </source>
</evidence>
<keyword evidence="5" id="KW-0547">Nucleotide-binding</keyword>
<dbReference type="EMBL" id="CP030850">
    <property type="protein sequence ID" value="AXE19440.1"/>
    <property type="molecule type" value="Genomic_DNA"/>
</dbReference>
<dbReference type="InterPro" id="IPR017871">
    <property type="entry name" value="ABC_transporter-like_CS"/>
</dbReference>
<dbReference type="SUPFAM" id="SSF90123">
    <property type="entry name" value="ABC transporter transmembrane region"/>
    <property type="match status" value="1"/>
</dbReference>
<evidence type="ECO:0000313" key="13">
    <source>
        <dbReference type="Proteomes" id="UP000251993"/>
    </source>
</evidence>
<dbReference type="RefSeq" id="WP_114068212.1">
    <property type="nucleotide sequence ID" value="NZ_CP030850.1"/>
</dbReference>
<dbReference type="OrthoDB" id="9769115at2"/>
<dbReference type="InterPro" id="IPR011527">
    <property type="entry name" value="ABC1_TM_dom"/>
</dbReference>
<feature type="transmembrane region" description="Helical" evidence="9">
    <location>
        <begin position="62"/>
        <end position="84"/>
    </location>
</feature>
<evidence type="ECO:0000256" key="5">
    <source>
        <dbReference type="ARBA" id="ARBA00022741"/>
    </source>
</evidence>
<keyword evidence="2" id="KW-0813">Transport</keyword>
<dbReference type="CDD" id="cd07346">
    <property type="entry name" value="ABC_6TM_exporters"/>
    <property type="match status" value="1"/>
</dbReference>
<dbReference type="InterPro" id="IPR003439">
    <property type="entry name" value="ABC_transporter-like_ATP-bd"/>
</dbReference>
<feature type="domain" description="ABC transporter" evidence="10">
    <location>
        <begin position="355"/>
        <end position="585"/>
    </location>
</feature>
<dbReference type="FunFam" id="3.40.50.300:FF:000221">
    <property type="entry name" value="Multidrug ABC transporter ATP-binding protein"/>
    <property type="match status" value="1"/>
</dbReference>
<evidence type="ECO:0000256" key="6">
    <source>
        <dbReference type="ARBA" id="ARBA00022840"/>
    </source>
</evidence>
<dbReference type="SUPFAM" id="SSF52540">
    <property type="entry name" value="P-loop containing nucleoside triphosphate hydrolases"/>
    <property type="match status" value="1"/>
</dbReference>
<evidence type="ECO:0000256" key="4">
    <source>
        <dbReference type="ARBA" id="ARBA00022692"/>
    </source>
</evidence>
<dbReference type="Pfam" id="PF00664">
    <property type="entry name" value="ABC_membrane"/>
    <property type="match status" value="1"/>
</dbReference>
<dbReference type="Gene3D" id="3.40.50.300">
    <property type="entry name" value="P-loop containing nucleotide triphosphate hydrolases"/>
    <property type="match status" value="1"/>
</dbReference>
<dbReference type="GO" id="GO:0016887">
    <property type="term" value="F:ATP hydrolysis activity"/>
    <property type="evidence" value="ECO:0007669"/>
    <property type="project" value="InterPro"/>
</dbReference>
<evidence type="ECO:0000256" key="1">
    <source>
        <dbReference type="ARBA" id="ARBA00004651"/>
    </source>
</evidence>
<dbReference type="KEGG" id="run:DR864_17665"/>
<evidence type="ECO:0000259" key="11">
    <source>
        <dbReference type="PROSITE" id="PS50929"/>
    </source>
</evidence>
<sequence length="601" mass="67832">MSTVTLIKKLWPFVQKYRQSLIGAFILTGVGALLAQVTPLVMEYTVNTVQDILDKKKQTQQQIAWIVGGLVLVLFAKEIINLLVQLGQKFLSDRLRFRLAADLHNYSIKRMVSYHLSFFALSQNQIGKLEKRIDKGIESLTKTVKNLFVDIVPMFANALLALALMYKKNIWVGVCATLIMPLYALISREQSKRQKLIRRNIQQFREEKANTLFNLIESIFVVKSFVREEYETSRQWKLTQQLSDSEVKHHRTNYLFDGLKSIAEQLGVVMVFVVTIYFVLNQQMTVGAILLHLMLFNNVSAPVRHLHRIYDEYSEALTYAEGFFDMIENNSYLENSQSKTINHWNLVHKSFAGTFEMKDVDFVYPNGKQALKGVNLHLEAGKTTALVGLSGAGKSSAMNLLAGFYSPTRGEILLDGKPLTGYDPHWIRRNVGLVMQKNHIFSGTIEENIRYGKLEATLDEIVAAAKQASLHEQILQMPNGYQTEAKALSGGQQQRIAIARLFLKNPPIIFLDEPTASLDAITAEQIKDSIDAIKKNRTVLIISHSISQIMDADQIYVMQEGEIIGKGSHETLYEAGGLYREIIDSNARTLNIGRLAATVLG</sequence>
<dbReference type="GO" id="GO:0005524">
    <property type="term" value="F:ATP binding"/>
    <property type="evidence" value="ECO:0007669"/>
    <property type="project" value="UniProtKB-KW"/>
</dbReference>
<dbReference type="InterPro" id="IPR027417">
    <property type="entry name" value="P-loop_NTPase"/>
</dbReference>
<feature type="transmembrane region" description="Helical" evidence="9">
    <location>
        <begin position="262"/>
        <end position="280"/>
    </location>
</feature>
<dbReference type="Proteomes" id="UP000251993">
    <property type="component" value="Chromosome"/>
</dbReference>
<feature type="transmembrane region" description="Helical" evidence="9">
    <location>
        <begin position="147"/>
        <end position="164"/>
    </location>
</feature>
<dbReference type="PROSITE" id="PS00211">
    <property type="entry name" value="ABC_TRANSPORTER_1"/>
    <property type="match status" value="1"/>
</dbReference>
<evidence type="ECO:0000259" key="10">
    <source>
        <dbReference type="PROSITE" id="PS50893"/>
    </source>
</evidence>
<dbReference type="InterPro" id="IPR039421">
    <property type="entry name" value="Type_1_exporter"/>
</dbReference>
<comment type="subcellular location">
    <subcellularLocation>
        <location evidence="1">Cell membrane</location>
        <topology evidence="1">Multi-pass membrane protein</topology>
    </subcellularLocation>
</comment>
<accession>A0A344TLB9</accession>
<dbReference type="Pfam" id="PF00005">
    <property type="entry name" value="ABC_tran"/>
    <property type="match status" value="1"/>
</dbReference>
<protein>
    <submittedName>
        <fullName evidence="12">ABC transporter</fullName>
    </submittedName>
</protein>
<dbReference type="InterPro" id="IPR003593">
    <property type="entry name" value="AAA+_ATPase"/>
</dbReference>
<dbReference type="PROSITE" id="PS50893">
    <property type="entry name" value="ABC_TRANSPORTER_2"/>
    <property type="match status" value="1"/>
</dbReference>